<dbReference type="InterPro" id="IPR036412">
    <property type="entry name" value="HAD-like_sf"/>
</dbReference>
<keyword evidence="7" id="KW-1185">Reference proteome</keyword>
<dbReference type="SFLD" id="SFLDS00003">
    <property type="entry name" value="Haloacid_Dehalogenase"/>
    <property type="match status" value="1"/>
</dbReference>
<dbReference type="GO" id="GO:0016787">
    <property type="term" value="F:hydrolase activity"/>
    <property type="evidence" value="ECO:0007669"/>
    <property type="project" value="UniProtKB-KW"/>
</dbReference>
<dbReference type="Gene3D" id="3.40.50.1000">
    <property type="entry name" value="HAD superfamily/HAD-like"/>
    <property type="match status" value="1"/>
</dbReference>
<dbReference type="PANTHER" id="PTHR46193">
    <property type="entry name" value="6-PHOSPHOGLUCONATE PHOSPHATASE"/>
    <property type="match status" value="1"/>
</dbReference>
<evidence type="ECO:0000256" key="5">
    <source>
        <dbReference type="ARBA" id="ARBA00023277"/>
    </source>
</evidence>
<dbReference type="PRINTS" id="PR00413">
    <property type="entry name" value="HADHALOGNASE"/>
</dbReference>
<proteinExistence type="inferred from homology"/>
<dbReference type="InterPro" id="IPR023198">
    <property type="entry name" value="PGP-like_dom2"/>
</dbReference>
<comment type="cofactor">
    <cofactor evidence="1">
        <name>Mg(2+)</name>
        <dbReference type="ChEBI" id="CHEBI:18420"/>
    </cofactor>
</comment>
<gene>
    <name evidence="6" type="ORF">ACFOSE_07150</name>
</gene>
<dbReference type="NCBIfam" id="TIGR01509">
    <property type="entry name" value="HAD-SF-IA-v3"/>
    <property type="match status" value="1"/>
</dbReference>
<dbReference type="CDD" id="cd16423">
    <property type="entry name" value="HAD_BPGM-like"/>
    <property type="match status" value="1"/>
</dbReference>
<name>A0ABV8D1W6_9STRE</name>
<evidence type="ECO:0000256" key="3">
    <source>
        <dbReference type="ARBA" id="ARBA00022723"/>
    </source>
</evidence>
<protein>
    <submittedName>
        <fullName evidence="6">HAD family hydrolase</fullName>
    </submittedName>
</protein>
<comment type="caution">
    <text evidence="6">The sequence shown here is derived from an EMBL/GenBank/DDBJ whole genome shotgun (WGS) entry which is preliminary data.</text>
</comment>
<keyword evidence="4" id="KW-0460">Magnesium</keyword>
<dbReference type="InterPro" id="IPR051600">
    <property type="entry name" value="Beta-PGM-like"/>
</dbReference>
<evidence type="ECO:0000256" key="2">
    <source>
        <dbReference type="ARBA" id="ARBA00006171"/>
    </source>
</evidence>
<dbReference type="InterPro" id="IPR041492">
    <property type="entry name" value="HAD_2"/>
</dbReference>
<keyword evidence="6" id="KW-0378">Hydrolase</keyword>
<dbReference type="PANTHER" id="PTHR46193:SF18">
    <property type="entry name" value="HEXITOL PHOSPHATASE B"/>
    <property type="match status" value="1"/>
</dbReference>
<dbReference type="Proteomes" id="UP001595901">
    <property type="component" value="Unassembled WGS sequence"/>
</dbReference>
<dbReference type="Gene3D" id="1.10.150.240">
    <property type="entry name" value="Putative phosphatase, domain 2"/>
    <property type="match status" value="1"/>
</dbReference>
<organism evidence="6 7">
    <name type="scientific">Streptococcus dentapri</name>
    <dbReference type="NCBI Taxonomy" id="573564"/>
    <lineage>
        <taxon>Bacteria</taxon>
        <taxon>Bacillati</taxon>
        <taxon>Bacillota</taxon>
        <taxon>Bacilli</taxon>
        <taxon>Lactobacillales</taxon>
        <taxon>Streptococcaceae</taxon>
        <taxon>Streptococcus</taxon>
    </lineage>
</organism>
<dbReference type="EMBL" id="JBHSAC010000059">
    <property type="protein sequence ID" value="MFC3932535.1"/>
    <property type="molecule type" value="Genomic_DNA"/>
</dbReference>
<keyword evidence="3" id="KW-0479">Metal-binding</keyword>
<dbReference type="InterPro" id="IPR023214">
    <property type="entry name" value="HAD_sf"/>
</dbReference>
<comment type="similarity">
    <text evidence="2">Belongs to the HAD-like hydrolase superfamily. CbbY/CbbZ/Gph/YieH family.</text>
</comment>
<dbReference type="Pfam" id="PF13419">
    <property type="entry name" value="HAD_2"/>
    <property type="match status" value="1"/>
</dbReference>
<evidence type="ECO:0000256" key="4">
    <source>
        <dbReference type="ARBA" id="ARBA00022842"/>
    </source>
</evidence>
<keyword evidence="5" id="KW-0119">Carbohydrate metabolism</keyword>
<evidence type="ECO:0000313" key="7">
    <source>
        <dbReference type="Proteomes" id="UP001595901"/>
    </source>
</evidence>
<evidence type="ECO:0000256" key="1">
    <source>
        <dbReference type="ARBA" id="ARBA00001946"/>
    </source>
</evidence>
<sequence>MGKFVIFDMDGVLVDSEYIFSRVKTAMLRQRGHDVNESYQDQFIGMTYEAEWTIIKRDFNLIEPLADLIAEVKQGCEEVVKKDGVNPIPGVLDLVKRLRAKGYQLAVASSSPKPDIIRNLKQLGILADFQTLVSGEEVAYSKPAPDVFLQAAQDLGAAPTACFVFEDSTSGSQAAKAAGMICIGYANPSYPPQDLTACDLIIADYKDCYDFLGL</sequence>
<evidence type="ECO:0000313" key="6">
    <source>
        <dbReference type="EMBL" id="MFC3932535.1"/>
    </source>
</evidence>
<accession>A0ABV8D1W6</accession>
<dbReference type="InterPro" id="IPR006439">
    <property type="entry name" value="HAD-SF_hydro_IA"/>
</dbReference>
<dbReference type="SUPFAM" id="SSF56784">
    <property type="entry name" value="HAD-like"/>
    <property type="match status" value="1"/>
</dbReference>
<reference evidence="7" key="1">
    <citation type="journal article" date="2019" name="Int. J. Syst. Evol. Microbiol.">
        <title>The Global Catalogue of Microorganisms (GCM) 10K type strain sequencing project: providing services to taxonomists for standard genome sequencing and annotation.</title>
        <authorList>
            <consortium name="The Broad Institute Genomics Platform"/>
            <consortium name="The Broad Institute Genome Sequencing Center for Infectious Disease"/>
            <person name="Wu L."/>
            <person name="Ma J."/>
        </authorList>
    </citation>
    <scope>NUCLEOTIDE SEQUENCE [LARGE SCALE GENOMIC DNA]</scope>
    <source>
        <strain evidence="7">CCUG 58728</strain>
    </source>
</reference>
<dbReference type="SFLD" id="SFLDG01135">
    <property type="entry name" value="C1.5.6:_HAD__Beta-PGM__Phospha"/>
    <property type="match status" value="1"/>
</dbReference>
<dbReference type="SFLD" id="SFLDG01129">
    <property type="entry name" value="C1.5:_HAD__Beta-PGM__Phosphata"/>
    <property type="match status" value="1"/>
</dbReference>
<dbReference type="RefSeq" id="WP_380432017.1">
    <property type="nucleotide sequence ID" value="NZ_JBHSAC010000059.1"/>
</dbReference>